<evidence type="ECO:0000313" key="1">
    <source>
        <dbReference type="EMBL" id="QIE90643.1"/>
    </source>
</evidence>
<sequence length="53" mass="5568">MLANLTALQLPVNPFASKLAPTKSGSEVPADNLFQVIRPTALKQTAQIASSFA</sequence>
<evidence type="ECO:0000313" key="2">
    <source>
        <dbReference type="Proteomes" id="UP000501063"/>
    </source>
</evidence>
<dbReference type="RefSeq" id="WP_157837670.1">
    <property type="nucleotide sequence ID" value="NZ_CP049140.1"/>
</dbReference>
<reference evidence="1 2" key="1">
    <citation type="submission" date="2020-02" db="EMBL/GenBank/DDBJ databases">
        <title>Integrative conjugative elements (ICEs) and plasmids drive adaptation of Pseudomonas nitroreducens strain HBP1 to wastewater environment.</title>
        <authorList>
            <person name="Sentchilo V."/>
            <person name="Carraro N."/>
            <person name="Bertelli C."/>
            <person name="van der Meer J.R."/>
        </authorList>
    </citation>
    <scope>NUCLEOTIDE SEQUENCE [LARGE SCALE GENOMIC DNA]</scope>
    <source>
        <strain evidence="1 2">HBP1</strain>
    </source>
</reference>
<protein>
    <submittedName>
        <fullName evidence="1">Uncharacterized protein</fullName>
    </submittedName>
</protein>
<dbReference type="KEGG" id="pnt:G5B91_32080"/>
<dbReference type="Proteomes" id="UP000501063">
    <property type="component" value="Chromosome"/>
</dbReference>
<name>A0A6G6J617_PSENT</name>
<dbReference type="AlphaFoldDB" id="A0A6G6J617"/>
<dbReference type="EMBL" id="CP049140">
    <property type="protein sequence ID" value="QIE90643.1"/>
    <property type="molecule type" value="Genomic_DNA"/>
</dbReference>
<gene>
    <name evidence="1" type="ORF">G5B91_32080</name>
</gene>
<organism evidence="1 2">
    <name type="scientific">Pseudomonas nitroreducens</name>
    <dbReference type="NCBI Taxonomy" id="46680"/>
    <lineage>
        <taxon>Bacteria</taxon>
        <taxon>Pseudomonadati</taxon>
        <taxon>Pseudomonadota</taxon>
        <taxon>Gammaproteobacteria</taxon>
        <taxon>Pseudomonadales</taxon>
        <taxon>Pseudomonadaceae</taxon>
        <taxon>Pseudomonas</taxon>
    </lineage>
</organism>
<accession>A0A6G6J617</accession>
<proteinExistence type="predicted"/>